<reference evidence="1 2" key="1">
    <citation type="submission" date="2024-01" db="EMBL/GenBank/DDBJ databases">
        <authorList>
            <person name="Waweru B."/>
        </authorList>
    </citation>
    <scope>NUCLEOTIDE SEQUENCE [LARGE SCALE GENOMIC DNA]</scope>
</reference>
<gene>
    <name evidence="1" type="ORF">DCAF_LOCUS10201</name>
</gene>
<dbReference type="AlphaFoldDB" id="A0AAV1RHE5"/>
<dbReference type="Proteomes" id="UP001314170">
    <property type="component" value="Unassembled WGS sequence"/>
</dbReference>
<evidence type="ECO:0000313" key="2">
    <source>
        <dbReference type="Proteomes" id="UP001314170"/>
    </source>
</evidence>
<accession>A0AAV1RHE5</accession>
<comment type="caution">
    <text evidence="1">The sequence shown here is derived from an EMBL/GenBank/DDBJ whole genome shotgun (WGS) entry which is preliminary data.</text>
</comment>
<name>A0AAV1RHE5_9ROSI</name>
<organism evidence="1 2">
    <name type="scientific">Dovyalis caffra</name>
    <dbReference type="NCBI Taxonomy" id="77055"/>
    <lineage>
        <taxon>Eukaryota</taxon>
        <taxon>Viridiplantae</taxon>
        <taxon>Streptophyta</taxon>
        <taxon>Embryophyta</taxon>
        <taxon>Tracheophyta</taxon>
        <taxon>Spermatophyta</taxon>
        <taxon>Magnoliopsida</taxon>
        <taxon>eudicotyledons</taxon>
        <taxon>Gunneridae</taxon>
        <taxon>Pentapetalae</taxon>
        <taxon>rosids</taxon>
        <taxon>fabids</taxon>
        <taxon>Malpighiales</taxon>
        <taxon>Salicaceae</taxon>
        <taxon>Flacourtieae</taxon>
        <taxon>Dovyalis</taxon>
    </lineage>
</organism>
<sequence>MSRLKSNFAIDFSFSTRLSFDTDQPLETMFFSGRTTSLVSQRMVSLILDRLRVKYGFSEGVEISIEMGLDDKES</sequence>
<evidence type="ECO:0000313" key="1">
    <source>
        <dbReference type="EMBL" id="CAK7335085.1"/>
    </source>
</evidence>
<proteinExistence type="predicted"/>
<keyword evidence="2" id="KW-1185">Reference proteome</keyword>
<protein>
    <submittedName>
        <fullName evidence="1">Uncharacterized protein</fullName>
    </submittedName>
</protein>
<dbReference type="EMBL" id="CAWUPB010000957">
    <property type="protein sequence ID" value="CAK7335085.1"/>
    <property type="molecule type" value="Genomic_DNA"/>
</dbReference>